<dbReference type="Pfam" id="PF01535">
    <property type="entry name" value="PPR"/>
    <property type="match status" value="2"/>
</dbReference>
<dbReference type="Proteomes" id="UP000197138">
    <property type="component" value="Unassembled WGS sequence"/>
</dbReference>
<dbReference type="Gene3D" id="1.25.40.10">
    <property type="entry name" value="Tetratricopeptide repeat domain"/>
    <property type="match status" value="4"/>
</dbReference>
<dbReference type="AlphaFoldDB" id="A0A218XNJ2"/>
<organism evidence="4 5">
    <name type="scientific">Punica granatum</name>
    <name type="common">Pomegranate</name>
    <dbReference type="NCBI Taxonomy" id="22663"/>
    <lineage>
        <taxon>Eukaryota</taxon>
        <taxon>Viridiplantae</taxon>
        <taxon>Streptophyta</taxon>
        <taxon>Embryophyta</taxon>
        <taxon>Tracheophyta</taxon>
        <taxon>Spermatophyta</taxon>
        <taxon>Magnoliopsida</taxon>
        <taxon>eudicotyledons</taxon>
        <taxon>Gunneridae</taxon>
        <taxon>Pentapetalae</taxon>
        <taxon>rosids</taxon>
        <taxon>malvids</taxon>
        <taxon>Myrtales</taxon>
        <taxon>Lythraceae</taxon>
        <taxon>Punica</taxon>
    </lineage>
</organism>
<reference evidence="7" key="4">
    <citation type="submission" date="2025-04" db="UniProtKB">
        <authorList>
            <consortium name="RefSeq"/>
        </authorList>
    </citation>
    <scope>IDENTIFICATION</scope>
    <source>
        <tissue evidence="7">Leaf</tissue>
    </source>
</reference>
<reference evidence="4" key="2">
    <citation type="submission" date="2017-06" db="EMBL/GenBank/DDBJ databases">
        <title>The pomegranate genome and the genomics of punicalagin biosynthesis.</title>
        <authorList>
            <person name="Xu C."/>
        </authorList>
    </citation>
    <scope>NUCLEOTIDE SEQUENCE [LARGE SCALE GENOMIC DNA]</scope>
    <source>
        <tissue evidence="4">Fresh leaf</tissue>
    </source>
</reference>
<dbReference type="Pfam" id="PF13812">
    <property type="entry name" value="PPR_3"/>
    <property type="match status" value="1"/>
</dbReference>
<protein>
    <submittedName>
        <fullName evidence="7">Pentatricopeptide repeat-containing protein At1g71060, mitochondrial</fullName>
    </submittedName>
</protein>
<dbReference type="GeneID" id="116211897"/>
<feature type="repeat" description="PPR" evidence="3">
    <location>
        <begin position="282"/>
        <end position="316"/>
    </location>
</feature>
<dbReference type="InterPro" id="IPR011990">
    <property type="entry name" value="TPR-like_helical_dom_sf"/>
</dbReference>
<reference evidence="5" key="1">
    <citation type="journal article" date="2017" name="Plant J.">
        <title>The pomegranate (Punica granatum L.) genome and the genomics of punicalagin biosynthesis.</title>
        <authorList>
            <person name="Qin G."/>
            <person name="Xu C."/>
            <person name="Ming R."/>
            <person name="Tang H."/>
            <person name="Guyot R."/>
            <person name="Kramer E.M."/>
            <person name="Hu Y."/>
            <person name="Yi X."/>
            <person name="Qi Y."/>
            <person name="Xu X."/>
            <person name="Gao Z."/>
            <person name="Pan H."/>
            <person name="Jian J."/>
            <person name="Tian Y."/>
            <person name="Yue Z."/>
            <person name="Xu Y."/>
        </authorList>
    </citation>
    <scope>NUCLEOTIDE SEQUENCE [LARGE SCALE GENOMIC DNA]</scope>
    <source>
        <strain evidence="5">cv. Dabenzi</strain>
    </source>
</reference>
<evidence type="ECO:0000313" key="6">
    <source>
        <dbReference type="Proteomes" id="UP000515151"/>
    </source>
</evidence>
<keyword evidence="6" id="KW-1185">Reference proteome</keyword>
<feature type="repeat" description="PPR" evidence="3">
    <location>
        <begin position="212"/>
        <end position="246"/>
    </location>
</feature>
<dbReference type="Proteomes" id="UP000515151">
    <property type="component" value="Chromosome 6"/>
</dbReference>
<dbReference type="PANTHER" id="PTHR46128:SF223">
    <property type="entry name" value="PENTACOTRIPEPTIDE-REPEAT REGION OF PRORP DOMAIN-CONTAINING PROTEIN"/>
    <property type="match status" value="1"/>
</dbReference>
<keyword evidence="2" id="KW-0677">Repeat</keyword>
<dbReference type="Pfam" id="PF13041">
    <property type="entry name" value="PPR_2"/>
    <property type="match status" value="3"/>
</dbReference>
<dbReference type="SUPFAM" id="SSF81901">
    <property type="entry name" value="HCP-like"/>
    <property type="match status" value="1"/>
</dbReference>
<gene>
    <name evidence="7" type="primary">LOC116211897</name>
    <name evidence="4" type="ORF">CDL15_Pgr011070</name>
</gene>
<dbReference type="InterPro" id="IPR002885">
    <property type="entry name" value="PPR_rpt"/>
</dbReference>
<name>A0A218XNJ2_PUNGR</name>
<evidence type="ECO:0000313" key="4">
    <source>
        <dbReference type="EMBL" id="OWM86246.1"/>
    </source>
</evidence>
<feature type="repeat" description="PPR" evidence="3">
    <location>
        <begin position="317"/>
        <end position="351"/>
    </location>
</feature>
<feature type="repeat" description="PPR" evidence="3">
    <location>
        <begin position="390"/>
        <end position="424"/>
    </location>
</feature>
<dbReference type="InterPro" id="IPR050872">
    <property type="entry name" value="PPR_P_subfamily"/>
</dbReference>
<dbReference type="OrthoDB" id="185373at2759"/>
<evidence type="ECO:0000256" key="3">
    <source>
        <dbReference type="PROSITE-ProRule" id="PRU00708"/>
    </source>
</evidence>
<feature type="repeat" description="PPR" evidence="3">
    <location>
        <begin position="107"/>
        <end position="141"/>
    </location>
</feature>
<accession>A0A218XNJ2</accession>
<feature type="repeat" description="PPR" evidence="3">
    <location>
        <begin position="352"/>
        <end position="386"/>
    </location>
</feature>
<proteinExistence type="inferred from homology"/>
<dbReference type="PANTHER" id="PTHR46128">
    <property type="entry name" value="MITOCHONDRIAL GROUP I INTRON SPLICING FACTOR CCM1"/>
    <property type="match status" value="1"/>
</dbReference>
<feature type="repeat" description="PPR" evidence="3">
    <location>
        <begin position="247"/>
        <end position="281"/>
    </location>
</feature>
<dbReference type="PROSITE" id="PS51375">
    <property type="entry name" value="PPR"/>
    <property type="match status" value="8"/>
</dbReference>
<comment type="similarity">
    <text evidence="1">Belongs to the PPR family. P subfamily.</text>
</comment>
<feature type="repeat" description="PPR" evidence="3">
    <location>
        <begin position="425"/>
        <end position="459"/>
    </location>
</feature>
<sequence length="500" mass="56501">MAASLNRISKARSPYLLIRSLSTSLHAPNPSTNSGSGDDADKILKILAKTANGCGGSNSLVDASLDRASVAVTPPLVADVLKGLSNAGALALSFFRWAEKQKGFQYTTESYNVLIEALSKIKQFNTAWVLVGDMKRRGLLTKDTFALISRRYARARKAKEAIEAFERMEKFGMRYESNDFNRLIDTLCKSRSVAIAQEVFDKMKSSKRFEVDLKSYTMLLEGWGQERNLLRVMEVFREMKDEGFEPDAVTYGIIINAYCKDRKYDDAVRVFDEMLEKGCDPTSHIYCTLINGLGSDKRLSQAIKYFEQMKANGLALEGPTYNALVGAYCWSEKMDEAYRVVDEMRKLGVGPNSRTYDIILHHLIRARKTKEAYSVFQRMSSEEEVSCGPTLSTYEIIVRMFCNEDRVDMALRVWDQMKARGILPGMHMFSTLIASMCDENRLDEACKHFQEMLDMGIRPPANMFSKLKQSLLDEGKQDTVLSLGKKIEELRKAPLLSIKS</sequence>
<reference evidence="6" key="3">
    <citation type="journal article" date="2020" name="Plant Biotechnol. J.">
        <title>The pomegranate (Punica granatum L.) draft genome dissects genetic divergence between soft- and hard-seeded cultivars.</title>
        <authorList>
            <person name="Luo X."/>
            <person name="Li H."/>
            <person name="Wu Z."/>
            <person name="Yao W."/>
            <person name="Zhao P."/>
            <person name="Cao D."/>
            <person name="Yu H."/>
            <person name="Li K."/>
            <person name="Poudel K."/>
            <person name="Zhao D."/>
            <person name="Zhang F."/>
            <person name="Xia X."/>
            <person name="Chen L."/>
            <person name="Wang Q."/>
            <person name="Jing D."/>
            <person name="Cao S."/>
        </authorList>
    </citation>
    <scope>NUCLEOTIDE SEQUENCE [LARGE SCALE GENOMIC DNA]</scope>
</reference>
<evidence type="ECO:0000256" key="2">
    <source>
        <dbReference type="ARBA" id="ARBA00022737"/>
    </source>
</evidence>
<evidence type="ECO:0000313" key="7">
    <source>
        <dbReference type="RefSeq" id="XP_031402296.1"/>
    </source>
</evidence>
<dbReference type="RefSeq" id="XP_031402296.1">
    <property type="nucleotide sequence ID" value="XM_031546436.1"/>
</dbReference>
<evidence type="ECO:0000313" key="5">
    <source>
        <dbReference type="Proteomes" id="UP000197138"/>
    </source>
</evidence>
<dbReference type="EMBL" id="MTKT01001090">
    <property type="protein sequence ID" value="OWM86246.1"/>
    <property type="molecule type" value="Genomic_DNA"/>
</dbReference>
<evidence type="ECO:0000256" key="1">
    <source>
        <dbReference type="ARBA" id="ARBA00007626"/>
    </source>
</evidence>
<dbReference type="NCBIfam" id="TIGR00756">
    <property type="entry name" value="PPR"/>
    <property type="match status" value="8"/>
</dbReference>